<dbReference type="InterPro" id="IPR000322">
    <property type="entry name" value="Glyco_hydro_31_TIM"/>
</dbReference>
<dbReference type="InterPro" id="IPR052990">
    <property type="entry name" value="Sulfoquinovosidase_GH31"/>
</dbReference>
<feature type="domain" description="Glycosyl hydrolase family 31 C-terminal" evidence="4">
    <location>
        <begin position="368"/>
        <end position="462"/>
    </location>
</feature>
<dbReference type="Gene3D" id="2.60.40.1180">
    <property type="entry name" value="Golgi alpha-mannosidase II"/>
    <property type="match status" value="1"/>
</dbReference>
<dbReference type="PANTHER" id="PTHR46959:SF2">
    <property type="entry name" value="SULFOQUINOVOSIDASE"/>
    <property type="match status" value="1"/>
</dbReference>
<dbReference type="GO" id="GO:0005975">
    <property type="term" value="P:carbohydrate metabolic process"/>
    <property type="evidence" value="ECO:0007669"/>
    <property type="project" value="InterPro"/>
</dbReference>
<dbReference type="Pfam" id="PF01055">
    <property type="entry name" value="Glyco_hydro_31_2nd"/>
    <property type="match status" value="1"/>
</dbReference>
<evidence type="ECO:0000313" key="5">
    <source>
        <dbReference type="EMBL" id="KAK4292347.1"/>
    </source>
</evidence>
<sequence length="485" mass="54040">VGRDGGIISNVTDIDGGAGGEYYTTYYPQASYLSSRKYTLIIQDKHYMVLNFTEASHHEITIHSTSFSATLLQAPTLMQTVQALTTVMGTQPVLPDWVITGTTLDFNVAQMRVMAYVNPHMIEGSNMFQEAAALGYLLTNSEGEAFTQDFGGFFAGTVDFFNQEAFEWYRDEIIRNLINLGLSGWMADFGEYTRLDMYSKDDTYDSEERHNFLPVEWARCNRDALAMSGTLGEVVPFMRAGGLGSSSHQLLAWAGDQNVNWAFGDGLPSTIVAALSLAVSGMGVSHFDIGGYTTQAPAIMRSKELLLRSAEYAVFTPVMRTHEGNKPNSNHQFYSDEDTLLQFSRLTQMHARLLPYTRSLLQQLQDNGTPIQRPLFLEFESDVGSLDVVYEYMFGSDLLVAPILYKGHDTQTAYLPGGTETSWIHLWGSEEEGEEVKAITGPTNITVASPLGYPPVFYRVGSPWEELFKEIRSEFGIGGRWGLRE</sequence>
<evidence type="ECO:0000259" key="4">
    <source>
        <dbReference type="Pfam" id="PF21365"/>
    </source>
</evidence>
<evidence type="ECO:0000313" key="6">
    <source>
        <dbReference type="Proteomes" id="UP001292094"/>
    </source>
</evidence>
<dbReference type="Gene3D" id="3.20.20.80">
    <property type="entry name" value="Glycosidases"/>
    <property type="match status" value="1"/>
</dbReference>
<dbReference type="SUPFAM" id="SSF51011">
    <property type="entry name" value="Glycosyl hydrolase domain"/>
    <property type="match status" value="1"/>
</dbReference>
<proteinExistence type="inferred from homology"/>
<dbReference type="SUPFAM" id="SSF51445">
    <property type="entry name" value="(Trans)glycosidases"/>
    <property type="match status" value="1"/>
</dbReference>
<dbReference type="InterPro" id="IPR017853">
    <property type="entry name" value="GH"/>
</dbReference>
<evidence type="ECO:0000259" key="3">
    <source>
        <dbReference type="Pfam" id="PF01055"/>
    </source>
</evidence>
<feature type="non-terminal residue" evidence="5">
    <location>
        <position position="485"/>
    </location>
</feature>
<dbReference type="InterPro" id="IPR048395">
    <property type="entry name" value="Glyco_hydro_31_C"/>
</dbReference>
<dbReference type="Proteomes" id="UP001292094">
    <property type="component" value="Unassembled WGS sequence"/>
</dbReference>
<dbReference type="AlphaFoldDB" id="A0AAE1NNE6"/>
<evidence type="ECO:0000256" key="1">
    <source>
        <dbReference type="ARBA" id="ARBA00007806"/>
    </source>
</evidence>
<dbReference type="Pfam" id="PF21365">
    <property type="entry name" value="Glyco_hydro_31_3rd"/>
    <property type="match status" value="1"/>
</dbReference>
<evidence type="ECO:0000256" key="2">
    <source>
        <dbReference type="RuleBase" id="RU361185"/>
    </source>
</evidence>
<keyword evidence="2" id="KW-0326">Glycosidase</keyword>
<reference evidence="5" key="1">
    <citation type="submission" date="2023-11" db="EMBL/GenBank/DDBJ databases">
        <title>Genome assemblies of two species of porcelain crab, Petrolisthes cinctipes and Petrolisthes manimaculis (Anomura: Porcellanidae).</title>
        <authorList>
            <person name="Angst P."/>
        </authorList>
    </citation>
    <scope>NUCLEOTIDE SEQUENCE</scope>
    <source>
        <strain evidence="5">PB745_02</strain>
        <tissue evidence="5">Gill</tissue>
    </source>
</reference>
<keyword evidence="2" id="KW-0378">Hydrolase</keyword>
<feature type="domain" description="Glycoside hydrolase family 31 TIM barrel" evidence="3">
    <location>
        <begin position="109"/>
        <end position="357"/>
    </location>
</feature>
<protein>
    <recommendedName>
        <fullName evidence="7">Glycoside hydrolase family 31 protein</fullName>
    </recommendedName>
</protein>
<gene>
    <name evidence="5" type="ORF">Pmani_034878</name>
</gene>
<accession>A0AAE1NNE6</accession>
<dbReference type="PANTHER" id="PTHR46959">
    <property type="entry name" value="SULFOQUINOVOSIDASE"/>
    <property type="match status" value="1"/>
</dbReference>
<organism evidence="5 6">
    <name type="scientific">Petrolisthes manimaculis</name>
    <dbReference type="NCBI Taxonomy" id="1843537"/>
    <lineage>
        <taxon>Eukaryota</taxon>
        <taxon>Metazoa</taxon>
        <taxon>Ecdysozoa</taxon>
        <taxon>Arthropoda</taxon>
        <taxon>Crustacea</taxon>
        <taxon>Multicrustacea</taxon>
        <taxon>Malacostraca</taxon>
        <taxon>Eumalacostraca</taxon>
        <taxon>Eucarida</taxon>
        <taxon>Decapoda</taxon>
        <taxon>Pleocyemata</taxon>
        <taxon>Anomura</taxon>
        <taxon>Galatheoidea</taxon>
        <taxon>Porcellanidae</taxon>
        <taxon>Petrolisthes</taxon>
    </lineage>
</organism>
<comment type="similarity">
    <text evidence="1 2">Belongs to the glycosyl hydrolase 31 family.</text>
</comment>
<evidence type="ECO:0008006" key="7">
    <source>
        <dbReference type="Google" id="ProtNLM"/>
    </source>
</evidence>
<dbReference type="GO" id="GO:0004553">
    <property type="term" value="F:hydrolase activity, hydrolyzing O-glycosyl compounds"/>
    <property type="evidence" value="ECO:0007669"/>
    <property type="project" value="InterPro"/>
</dbReference>
<dbReference type="InterPro" id="IPR013780">
    <property type="entry name" value="Glyco_hydro_b"/>
</dbReference>
<keyword evidence="6" id="KW-1185">Reference proteome</keyword>
<comment type="caution">
    <text evidence="5">The sequence shown here is derived from an EMBL/GenBank/DDBJ whole genome shotgun (WGS) entry which is preliminary data.</text>
</comment>
<name>A0AAE1NNE6_9EUCA</name>
<dbReference type="EMBL" id="JAWZYT010004859">
    <property type="protein sequence ID" value="KAK4292347.1"/>
    <property type="molecule type" value="Genomic_DNA"/>
</dbReference>